<dbReference type="AlphaFoldDB" id="A0A445DSJ7"/>
<dbReference type="EMBL" id="SDMP01000003">
    <property type="protein sequence ID" value="RYR66160.1"/>
    <property type="molecule type" value="Genomic_DNA"/>
</dbReference>
<comment type="caution">
    <text evidence="1">The sequence shown here is derived from an EMBL/GenBank/DDBJ whole genome shotgun (WGS) entry which is preliminary data.</text>
</comment>
<gene>
    <name evidence="1" type="ORF">Ahy_A03g012111</name>
</gene>
<organism evidence="1 2">
    <name type="scientific">Arachis hypogaea</name>
    <name type="common">Peanut</name>
    <dbReference type="NCBI Taxonomy" id="3818"/>
    <lineage>
        <taxon>Eukaryota</taxon>
        <taxon>Viridiplantae</taxon>
        <taxon>Streptophyta</taxon>
        <taxon>Embryophyta</taxon>
        <taxon>Tracheophyta</taxon>
        <taxon>Spermatophyta</taxon>
        <taxon>Magnoliopsida</taxon>
        <taxon>eudicotyledons</taxon>
        <taxon>Gunneridae</taxon>
        <taxon>Pentapetalae</taxon>
        <taxon>rosids</taxon>
        <taxon>fabids</taxon>
        <taxon>Fabales</taxon>
        <taxon>Fabaceae</taxon>
        <taxon>Papilionoideae</taxon>
        <taxon>50 kb inversion clade</taxon>
        <taxon>dalbergioids sensu lato</taxon>
        <taxon>Dalbergieae</taxon>
        <taxon>Pterocarpus clade</taxon>
        <taxon>Arachis</taxon>
    </lineage>
</organism>
<protein>
    <submittedName>
        <fullName evidence="1">Uncharacterized protein</fullName>
    </submittedName>
</protein>
<sequence>MARRLQQMLEDVRKHWDHLTIWLRPEIMKAMYVNWNTDQGFKNLCLMNRANRASAKSLKYIGGSATFMKTKARLSKSLDRDATMTETFKYTHMLKENNERFAYQRAADHYMSKHHPVDPEDSVDLREQVLLLTWSFTNRLSSCRSLRRGIKKSSHA</sequence>
<keyword evidence="2" id="KW-1185">Reference proteome</keyword>
<proteinExistence type="predicted"/>
<name>A0A445DSJ7_ARAHY</name>
<evidence type="ECO:0000313" key="2">
    <source>
        <dbReference type="Proteomes" id="UP000289738"/>
    </source>
</evidence>
<accession>A0A445DSJ7</accession>
<dbReference type="Proteomes" id="UP000289738">
    <property type="component" value="Chromosome A03"/>
</dbReference>
<evidence type="ECO:0000313" key="1">
    <source>
        <dbReference type="EMBL" id="RYR66160.1"/>
    </source>
</evidence>
<reference evidence="1 2" key="1">
    <citation type="submission" date="2019-01" db="EMBL/GenBank/DDBJ databases">
        <title>Sequencing of cultivated peanut Arachis hypogaea provides insights into genome evolution and oil improvement.</title>
        <authorList>
            <person name="Chen X."/>
        </authorList>
    </citation>
    <scope>NUCLEOTIDE SEQUENCE [LARGE SCALE GENOMIC DNA]</scope>
    <source>
        <strain evidence="2">cv. Fuhuasheng</strain>
        <tissue evidence="1">Leaves</tissue>
    </source>
</reference>